<dbReference type="InterPro" id="IPR011009">
    <property type="entry name" value="Kinase-like_dom_sf"/>
</dbReference>
<dbReference type="VEuPathDB" id="FungiDB:FUN_001950"/>
<evidence type="ECO:0000313" key="1">
    <source>
        <dbReference type="EMBL" id="PKY43765.1"/>
    </source>
</evidence>
<dbReference type="Gene3D" id="1.10.510.10">
    <property type="entry name" value="Transferase(Phosphotransferase) domain 1"/>
    <property type="match status" value="1"/>
</dbReference>
<proteinExistence type="predicted"/>
<dbReference type="AlphaFoldDB" id="A0A2I1GAU6"/>
<dbReference type="EMBL" id="LLXI01000275">
    <property type="protein sequence ID" value="PKY43765.1"/>
    <property type="molecule type" value="Genomic_DNA"/>
</dbReference>
<sequence>MFLLKTYWKNNTLTSDSDWNVWLIEKKERLIHNKSIKEQKDNNKINEDKEIIRESPYSSNNILLNKSCSEYKHLIISFEKSSPQLYYRSFSLSKIKYKFSNNQWKKLIERRPNHAVQKNIPAPTYNDKFLYSEKDWEKIKYWIEQNNPKFPQFIFDIINQCWDSDPLKRPNADELNELTENFYLDSYTDSVFIKQIKDAGEINKKPSSTVQPPLSTSNLLYTTHPQAFYTSRLLNFKNLPEPKNANSKDDLLVIEYSESIKVDFTKLNINSEDCN</sequence>
<keyword evidence="2" id="KW-1185">Reference proteome</keyword>
<name>A0A2I1GAU6_9GLOM</name>
<dbReference type="Proteomes" id="UP000234323">
    <property type="component" value="Unassembled WGS sequence"/>
</dbReference>
<reference evidence="1 2" key="1">
    <citation type="submission" date="2015-10" db="EMBL/GenBank/DDBJ databases">
        <title>Genome analyses suggest a sexual origin of heterokaryosis in a supposedly ancient asexual fungus.</title>
        <authorList>
            <person name="Ropars J."/>
            <person name="Sedzielewska K."/>
            <person name="Noel J."/>
            <person name="Charron P."/>
            <person name="Farinelli L."/>
            <person name="Marton T."/>
            <person name="Kruger M."/>
            <person name="Pelin A."/>
            <person name="Brachmann A."/>
            <person name="Corradi N."/>
        </authorList>
    </citation>
    <scope>NUCLEOTIDE SEQUENCE [LARGE SCALE GENOMIC DNA]</scope>
    <source>
        <strain evidence="1 2">A4</strain>
    </source>
</reference>
<evidence type="ECO:0000313" key="2">
    <source>
        <dbReference type="Proteomes" id="UP000234323"/>
    </source>
</evidence>
<dbReference type="VEuPathDB" id="FungiDB:RhiirA1_449704"/>
<accession>A0A2I1GAU6</accession>
<evidence type="ECO:0008006" key="3">
    <source>
        <dbReference type="Google" id="ProtNLM"/>
    </source>
</evidence>
<dbReference type="SUPFAM" id="SSF56112">
    <property type="entry name" value="Protein kinase-like (PK-like)"/>
    <property type="match status" value="1"/>
</dbReference>
<protein>
    <recommendedName>
        <fullName evidence="3">Serine-threonine/tyrosine-protein kinase catalytic domain-containing protein</fullName>
    </recommendedName>
</protein>
<organism evidence="1 2">
    <name type="scientific">Rhizophagus irregularis</name>
    <dbReference type="NCBI Taxonomy" id="588596"/>
    <lineage>
        <taxon>Eukaryota</taxon>
        <taxon>Fungi</taxon>
        <taxon>Fungi incertae sedis</taxon>
        <taxon>Mucoromycota</taxon>
        <taxon>Glomeromycotina</taxon>
        <taxon>Glomeromycetes</taxon>
        <taxon>Glomerales</taxon>
        <taxon>Glomeraceae</taxon>
        <taxon>Rhizophagus</taxon>
    </lineage>
</organism>
<gene>
    <name evidence="1" type="ORF">RhiirA4_457844</name>
</gene>
<comment type="caution">
    <text evidence="1">The sequence shown here is derived from an EMBL/GenBank/DDBJ whole genome shotgun (WGS) entry which is preliminary data.</text>
</comment>